<dbReference type="SMART" id="SM00852">
    <property type="entry name" value="MoCF_biosynth"/>
    <property type="match status" value="1"/>
</dbReference>
<evidence type="ECO:0000256" key="2">
    <source>
        <dbReference type="ARBA" id="ARBA00005046"/>
    </source>
</evidence>
<keyword evidence="6" id="KW-0500">Molybdenum</keyword>
<dbReference type="NCBIfam" id="TIGR00177">
    <property type="entry name" value="molyb_syn"/>
    <property type="match status" value="1"/>
</dbReference>
<name>A0ABS3BT47_9BACT</name>
<evidence type="ECO:0000256" key="3">
    <source>
        <dbReference type="ARBA" id="ARBA00010763"/>
    </source>
</evidence>
<keyword evidence="9" id="KW-1185">Reference proteome</keyword>
<reference evidence="8 9" key="1">
    <citation type="submission" date="2021-03" db="EMBL/GenBank/DDBJ databases">
        <title>novel species isolated from a fishpond in China.</title>
        <authorList>
            <person name="Lu H."/>
            <person name="Cai Z."/>
        </authorList>
    </citation>
    <scope>NUCLEOTIDE SEQUENCE [LARGE SCALE GENOMIC DNA]</scope>
    <source>
        <strain evidence="8 9">JCM 31546</strain>
    </source>
</reference>
<dbReference type="Pfam" id="PF03453">
    <property type="entry name" value="MoeA_N"/>
    <property type="match status" value="1"/>
</dbReference>
<dbReference type="Pfam" id="PF00994">
    <property type="entry name" value="MoCF_biosynth"/>
    <property type="match status" value="1"/>
</dbReference>
<comment type="catalytic activity">
    <reaction evidence="5">
        <text>adenylyl-molybdopterin + molybdate = Mo-molybdopterin + AMP + H(+)</text>
        <dbReference type="Rhea" id="RHEA:35047"/>
        <dbReference type="ChEBI" id="CHEBI:15378"/>
        <dbReference type="ChEBI" id="CHEBI:36264"/>
        <dbReference type="ChEBI" id="CHEBI:62727"/>
        <dbReference type="ChEBI" id="CHEBI:71302"/>
        <dbReference type="ChEBI" id="CHEBI:456215"/>
        <dbReference type="EC" id="2.10.1.1"/>
    </reaction>
</comment>
<dbReference type="Gene3D" id="3.40.980.10">
    <property type="entry name" value="MoaB/Mog-like domain"/>
    <property type="match status" value="1"/>
</dbReference>
<keyword evidence="6" id="KW-0808">Transferase</keyword>
<dbReference type="Pfam" id="PF03454">
    <property type="entry name" value="MoeA_C"/>
    <property type="match status" value="1"/>
</dbReference>
<dbReference type="EC" id="2.10.1.1" evidence="6"/>
<evidence type="ECO:0000259" key="7">
    <source>
        <dbReference type="SMART" id="SM00852"/>
    </source>
</evidence>
<dbReference type="CDD" id="cd00887">
    <property type="entry name" value="MoeA"/>
    <property type="match status" value="1"/>
</dbReference>
<dbReference type="InterPro" id="IPR036135">
    <property type="entry name" value="MoeA_linker/N_sf"/>
</dbReference>
<dbReference type="PANTHER" id="PTHR10192:SF5">
    <property type="entry name" value="GEPHYRIN"/>
    <property type="match status" value="1"/>
</dbReference>
<gene>
    <name evidence="8" type="ORF">J0A67_11255</name>
</gene>
<comment type="cofactor">
    <cofactor evidence="6">
        <name>Mg(2+)</name>
        <dbReference type="ChEBI" id="CHEBI:18420"/>
    </cofactor>
</comment>
<dbReference type="InterPro" id="IPR005111">
    <property type="entry name" value="MoeA_C_domain_IV"/>
</dbReference>
<dbReference type="InterPro" id="IPR038987">
    <property type="entry name" value="MoeA-like"/>
</dbReference>
<evidence type="ECO:0000313" key="9">
    <source>
        <dbReference type="Proteomes" id="UP000664698"/>
    </source>
</evidence>
<dbReference type="Gene3D" id="2.40.340.10">
    <property type="entry name" value="MoeA, C-terminal, domain IV"/>
    <property type="match status" value="1"/>
</dbReference>
<comment type="function">
    <text evidence="1 6">Catalyzes the insertion of molybdate into adenylated molybdopterin with the concomitant release of AMP.</text>
</comment>
<protein>
    <recommendedName>
        <fullName evidence="6">Molybdopterin molybdenumtransferase</fullName>
        <ecNumber evidence="6">2.10.1.1</ecNumber>
    </recommendedName>
</protein>
<evidence type="ECO:0000313" key="8">
    <source>
        <dbReference type="EMBL" id="MBN7801441.1"/>
    </source>
</evidence>
<proteinExistence type="inferred from homology"/>
<dbReference type="SUPFAM" id="SSF63867">
    <property type="entry name" value="MoeA C-terminal domain-like"/>
    <property type="match status" value="1"/>
</dbReference>
<dbReference type="RefSeq" id="WP_206569430.1">
    <property type="nucleotide sequence ID" value="NZ_JAFKCW010000002.1"/>
</dbReference>
<dbReference type="SUPFAM" id="SSF63882">
    <property type="entry name" value="MoeA N-terminal region -like"/>
    <property type="match status" value="1"/>
</dbReference>
<sequence length="395" mass="42911">MLEFVSVSKAKELLKSLDLFQKTEQSPLGKSLGKYTSSPIISPMNVPSFDNSGMDGYAFSFADSGESRTVVDVIQAGSATDFQLKAGEAARIFTGAPVPKGADTVIQQEWVTIVGDKVFFEQERVTKGMNVREAGAQCQVGEVVLPSHSLVTPGTIGLLASLGIQELEVFVSPKVGIILTGDEIIEIGNPLASGQIYNANGPALRAYLQLLGIENIQIFKVKDEATEVTRVIGEALERVDLLLLTGGISVGDFDFVKPSLLENGVEQIFYKVKQRPGKPLFVGRKKEKIVFALPGNPASVLSCFVQYVKPLIQEWNGKSNSWNAPTYYPISKDFKKNAPLTFFLKAKLESGKAEILPGQESFNLLPFGVADGLVEIPEDLSHVEEGSLVAYYSWI</sequence>
<accession>A0ABS3BT47</accession>
<dbReference type="Gene3D" id="3.90.105.10">
    <property type="entry name" value="Molybdopterin biosynthesis moea protein, domain 2"/>
    <property type="match status" value="1"/>
</dbReference>
<evidence type="ECO:0000256" key="6">
    <source>
        <dbReference type="RuleBase" id="RU365090"/>
    </source>
</evidence>
<dbReference type="Gene3D" id="2.170.190.11">
    <property type="entry name" value="Molybdopterin biosynthesis moea protein, domain 3"/>
    <property type="match status" value="1"/>
</dbReference>
<evidence type="ECO:0000256" key="4">
    <source>
        <dbReference type="ARBA" id="ARBA00023150"/>
    </source>
</evidence>
<feature type="domain" description="MoaB/Mog" evidence="7">
    <location>
        <begin position="176"/>
        <end position="314"/>
    </location>
</feature>
<keyword evidence="4 6" id="KW-0501">Molybdenum cofactor biosynthesis</keyword>
<dbReference type="Proteomes" id="UP000664698">
    <property type="component" value="Unassembled WGS sequence"/>
</dbReference>
<dbReference type="InterPro" id="IPR036688">
    <property type="entry name" value="MoeA_C_domain_IV_sf"/>
</dbReference>
<comment type="similarity">
    <text evidence="3 6">Belongs to the MoeA family.</text>
</comment>
<keyword evidence="6" id="KW-0479">Metal-binding</keyword>
<organism evidence="8 9">
    <name type="scientific">Algoriphagus aestuariicola</name>
    <dbReference type="NCBI Taxonomy" id="1852016"/>
    <lineage>
        <taxon>Bacteria</taxon>
        <taxon>Pseudomonadati</taxon>
        <taxon>Bacteroidota</taxon>
        <taxon>Cytophagia</taxon>
        <taxon>Cytophagales</taxon>
        <taxon>Cyclobacteriaceae</taxon>
        <taxon>Algoriphagus</taxon>
    </lineage>
</organism>
<dbReference type="InterPro" id="IPR008284">
    <property type="entry name" value="MoCF_biosynth_CS"/>
</dbReference>
<dbReference type="InterPro" id="IPR001453">
    <property type="entry name" value="MoaB/Mog_dom"/>
</dbReference>
<evidence type="ECO:0000256" key="5">
    <source>
        <dbReference type="ARBA" id="ARBA00047317"/>
    </source>
</evidence>
<comment type="pathway">
    <text evidence="2 6">Cofactor biosynthesis; molybdopterin biosynthesis.</text>
</comment>
<dbReference type="EMBL" id="JAFKCW010000002">
    <property type="protein sequence ID" value="MBN7801441.1"/>
    <property type="molecule type" value="Genomic_DNA"/>
</dbReference>
<dbReference type="PANTHER" id="PTHR10192">
    <property type="entry name" value="MOLYBDOPTERIN BIOSYNTHESIS PROTEIN"/>
    <property type="match status" value="1"/>
</dbReference>
<dbReference type="InterPro" id="IPR036425">
    <property type="entry name" value="MoaB/Mog-like_dom_sf"/>
</dbReference>
<evidence type="ECO:0000256" key="1">
    <source>
        <dbReference type="ARBA" id="ARBA00002901"/>
    </source>
</evidence>
<dbReference type="InterPro" id="IPR005110">
    <property type="entry name" value="MoeA_linker/N"/>
</dbReference>
<keyword evidence="6" id="KW-0460">Magnesium</keyword>
<dbReference type="PROSITE" id="PS01079">
    <property type="entry name" value="MOCF_BIOSYNTHESIS_2"/>
    <property type="match status" value="1"/>
</dbReference>
<comment type="caution">
    <text evidence="8">The sequence shown here is derived from an EMBL/GenBank/DDBJ whole genome shotgun (WGS) entry which is preliminary data.</text>
</comment>
<dbReference type="SUPFAM" id="SSF53218">
    <property type="entry name" value="Molybdenum cofactor biosynthesis proteins"/>
    <property type="match status" value="1"/>
</dbReference>